<dbReference type="InterPro" id="IPR016870">
    <property type="entry name" value="UCP028137"/>
</dbReference>
<keyword evidence="4" id="KW-1185">Reference proteome</keyword>
<keyword evidence="2" id="KW-0812">Transmembrane</keyword>
<keyword evidence="2" id="KW-0472">Membrane</keyword>
<proteinExistence type="predicted"/>
<evidence type="ECO:0000313" key="3">
    <source>
        <dbReference type="EMBL" id="WOX06234.1"/>
    </source>
</evidence>
<dbReference type="AlphaFoldDB" id="A0AAU0N0D6"/>
<feature type="compositionally biased region" description="Polar residues" evidence="1">
    <location>
        <begin position="1"/>
        <end position="15"/>
    </location>
</feature>
<protein>
    <submittedName>
        <fullName evidence="3">VC0807 family protein</fullName>
    </submittedName>
</protein>
<accession>A0AAU0N0D6</accession>
<feature type="region of interest" description="Disordered" evidence="1">
    <location>
        <begin position="1"/>
        <end position="26"/>
    </location>
</feature>
<sequence length="254" mass="27841">MTDTKQIHTSQSEQTPLAAVDTDKSETKPQKESLLANLLLNIIIPTLILTKLSGDNWLGTKWAIVVALAFPLIYGLRDLQRSGKVNFFSALGILSILLTGGMSLLELEAKYIAIKEAAIPGLLGIATIASIYTRWPLVRTLVYNDRILDTRKIAHSLAARGTETAFDRTLLQASWMISGSFFLSSALNYILAEVLLKSPPGTEAFNEELGKMTALSFPVIALPATVILMLVLVFLFRRIGKLTGLTLEEILVQQ</sequence>
<organism evidence="3 4">
    <name type="scientific">Microbulbifer pacificus</name>
    <dbReference type="NCBI Taxonomy" id="407164"/>
    <lineage>
        <taxon>Bacteria</taxon>
        <taxon>Pseudomonadati</taxon>
        <taxon>Pseudomonadota</taxon>
        <taxon>Gammaproteobacteria</taxon>
        <taxon>Cellvibrionales</taxon>
        <taxon>Microbulbiferaceae</taxon>
        <taxon>Microbulbifer</taxon>
    </lineage>
</organism>
<evidence type="ECO:0000256" key="1">
    <source>
        <dbReference type="SAM" id="MobiDB-lite"/>
    </source>
</evidence>
<feature type="transmembrane region" description="Helical" evidence="2">
    <location>
        <begin position="212"/>
        <end position="236"/>
    </location>
</feature>
<feature type="transmembrane region" description="Helical" evidence="2">
    <location>
        <begin position="34"/>
        <end position="52"/>
    </location>
</feature>
<keyword evidence="2" id="KW-1133">Transmembrane helix</keyword>
<feature type="transmembrane region" description="Helical" evidence="2">
    <location>
        <begin position="117"/>
        <end position="137"/>
    </location>
</feature>
<dbReference type="PIRSF" id="PIRSF028137">
    <property type="entry name" value="UCP028137"/>
    <property type="match status" value="1"/>
</dbReference>
<dbReference type="Proteomes" id="UP001302477">
    <property type="component" value="Chromosome"/>
</dbReference>
<evidence type="ECO:0000313" key="4">
    <source>
        <dbReference type="Proteomes" id="UP001302477"/>
    </source>
</evidence>
<dbReference type="EMBL" id="CP137555">
    <property type="protein sequence ID" value="WOX06234.1"/>
    <property type="molecule type" value="Genomic_DNA"/>
</dbReference>
<name>A0AAU0N0D6_9GAMM</name>
<dbReference type="NCBIfam" id="NF041646">
    <property type="entry name" value="VC0807_fam"/>
    <property type="match status" value="1"/>
</dbReference>
<feature type="transmembrane region" description="Helical" evidence="2">
    <location>
        <begin position="85"/>
        <end position="105"/>
    </location>
</feature>
<dbReference type="RefSeq" id="WP_318954692.1">
    <property type="nucleotide sequence ID" value="NZ_CP137555.1"/>
</dbReference>
<gene>
    <name evidence="3" type="ORF">R5R33_03650</name>
</gene>
<reference evidence="3 4" key="1">
    <citation type="submission" date="2023-10" db="EMBL/GenBank/DDBJ databases">
        <title>Description of Microbulbifer bruguierae sp. nov., isolated from the sediments of mangrove plant Bruguiera sexangula and comparative genomic analyses of the genus Microbulbifer.</title>
        <authorList>
            <person name="Long M."/>
        </authorList>
    </citation>
    <scope>NUCLEOTIDE SEQUENCE [LARGE SCALE GENOMIC DNA]</scope>
    <source>
        <strain evidence="3 4">SPO729</strain>
    </source>
</reference>
<evidence type="ECO:0000256" key="2">
    <source>
        <dbReference type="SAM" id="Phobius"/>
    </source>
</evidence>
<feature type="transmembrane region" description="Helical" evidence="2">
    <location>
        <begin position="58"/>
        <end position="76"/>
    </location>
</feature>
<dbReference type="KEGG" id="mpaf:R5R33_03650"/>
<feature type="transmembrane region" description="Helical" evidence="2">
    <location>
        <begin position="170"/>
        <end position="192"/>
    </location>
</feature>